<dbReference type="EMBL" id="CAJPWZ010002355">
    <property type="protein sequence ID" value="CAG2236427.1"/>
    <property type="molecule type" value="Genomic_DNA"/>
</dbReference>
<reference evidence="1" key="1">
    <citation type="submission" date="2021-03" db="EMBL/GenBank/DDBJ databases">
        <authorList>
            <person name="Bekaert M."/>
        </authorList>
    </citation>
    <scope>NUCLEOTIDE SEQUENCE</scope>
</reference>
<protein>
    <submittedName>
        <fullName evidence="1">Uncharacterized protein</fullName>
    </submittedName>
</protein>
<evidence type="ECO:0000313" key="1">
    <source>
        <dbReference type="EMBL" id="CAG2236427.1"/>
    </source>
</evidence>
<keyword evidence="2" id="KW-1185">Reference proteome</keyword>
<proteinExistence type="predicted"/>
<dbReference type="Proteomes" id="UP000683360">
    <property type="component" value="Unassembled WGS sequence"/>
</dbReference>
<dbReference type="PANTHER" id="PTHR33845">
    <property type="entry name" value="C2H2-TYPE DOMAIN-CONTAINING PROTEIN"/>
    <property type="match status" value="1"/>
</dbReference>
<sequence>MVCNFNTNCTTDECSDDVTDINTCDCNDKNIILTESGLLPKNFTDFYICSTHFNQLLKRNSDLRRRKVCQLPTLISAHPPVASHSVVGVKKPKPSRNITINDVEKIQKCYGLTLPIGTPACTSCLIKISKQSTEIEAESLDQGKCEDDQIQQCTKLKTDDETCLMETDELDVLTEKEDICDNLESTASVIFDINDIEISASEYTVTSEESGSQNYLSQSQQSVRSYERCSYLTSLNDFLSSVRLQEFSEKERKTWQSYTFKTRNTYKERFDEIMKLIIGILFPNDVDEVIEDIKCSKQLNEENRTGHTEYKDIVTSYRKAESWQQGRQVLSVLASRMSFKDLLSLLPEVTSHRYYAALSHSKKIGPALPIPEKKLHRQKLDPERLDSFLDFITSSHVVRDLPFGEKTEDSQVTASIIQDVMDKIREINTTDIKFHAIDKSAKNVKYIVRVIEGTECRKTKYTAIPAISSYSNFTFSAHGITAWKAYQVGTGKLIPSSDIPTVEKCILNTSCSEIEGEIDVVFHQLPLKAEKEENTITCANEGCTLSFSSFHELSSHLMFGKCEFEFRCQFSNGCDITKKTYITKMSKSFSTNFQVSSAGLTVGIDDNSDLELGWALKEERKNKRFNVNQKEYLTEKFNKGLKTGRKEDPFLVSEEMLTERKEDGNRRFSYDEILSVQQITSFFSRMSRKNKSFDDSVDASREETITTIRRELTADELN</sequence>
<gene>
    <name evidence="1" type="ORF">MEDL_48971</name>
</gene>
<name>A0A8S3TS37_MYTED</name>
<evidence type="ECO:0000313" key="2">
    <source>
        <dbReference type="Proteomes" id="UP000683360"/>
    </source>
</evidence>
<dbReference type="PANTHER" id="PTHR33845:SF1">
    <property type="entry name" value="C2H2-TYPE DOMAIN-CONTAINING PROTEIN"/>
    <property type="match status" value="1"/>
</dbReference>
<dbReference type="OrthoDB" id="6067801at2759"/>
<dbReference type="AlphaFoldDB" id="A0A8S3TS37"/>
<organism evidence="1 2">
    <name type="scientific">Mytilus edulis</name>
    <name type="common">Blue mussel</name>
    <dbReference type="NCBI Taxonomy" id="6550"/>
    <lineage>
        <taxon>Eukaryota</taxon>
        <taxon>Metazoa</taxon>
        <taxon>Spiralia</taxon>
        <taxon>Lophotrochozoa</taxon>
        <taxon>Mollusca</taxon>
        <taxon>Bivalvia</taxon>
        <taxon>Autobranchia</taxon>
        <taxon>Pteriomorphia</taxon>
        <taxon>Mytilida</taxon>
        <taxon>Mytiloidea</taxon>
        <taxon>Mytilidae</taxon>
        <taxon>Mytilinae</taxon>
        <taxon>Mytilus</taxon>
    </lineage>
</organism>
<comment type="caution">
    <text evidence="1">The sequence shown here is derived from an EMBL/GenBank/DDBJ whole genome shotgun (WGS) entry which is preliminary data.</text>
</comment>
<accession>A0A8S3TS37</accession>